<name>A0A2G6JLB8_NEPCE</name>
<dbReference type="Pfam" id="PF03773">
    <property type="entry name" value="ArsP_1"/>
    <property type="match status" value="1"/>
</dbReference>
<dbReference type="AlphaFoldDB" id="A0A2G6JLB8"/>
<feature type="transmembrane region" description="Helical" evidence="7">
    <location>
        <begin position="338"/>
        <end position="359"/>
    </location>
</feature>
<comment type="subcellular location">
    <subcellularLocation>
        <location evidence="1">Cell membrane</location>
        <topology evidence="1">Multi-pass membrane protein</topology>
    </subcellularLocation>
</comment>
<organism evidence="8 9">
    <name type="scientific">Neptuniibacter caesariensis</name>
    <dbReference type="NCBI Taxonomy" id="207954"/>
    <lineage>
        <taxon>Bacteria</taxon>
        <taxon>Pseudomonadati</taxon>
        <taxon>Pseudomonadota</taxon>
        <taxon>Gammaproteobacteria</taxon>
        <taxon>Oceanospirillales</taxon>
        <taxon>Oceanospirillaceae</taxon>
        <taxon>Neptuniibacter</taxon>
    </lineage>
</organism>
<evidence type="ECO:0000256" key="2">
    <source>
        <dbReference type="ARBA" id="ARBA00006386"/>
    </source>
</evidence>
<keyword evidence="6 7" id="KW-0472">Membrane</keyword>
<feature type="transmembrane region" description="Helical" evidence="7">
    <location>
        <begin position="256"/>
        <end position="278"/>
    </location>
</feature>
<protein>
    <recommendedName>
        <fullName evidence="10">Permease</fullName>
    </recommendedName>
</protein>
<dbReference type="NCBIfam" id="NF033936">
    <property type="entry name" value="CuZnOut_SO0444"/>
    <property type="match status" value="1"/>
</dbReference>
<reference evidence="8 9" key="1">
    <citation type="submission" date="2017-10" db="EMBL/GenBank/DDBJ databases">
        <title>Novel microbial diversity and functional potential in the marine mammal oral microbiome.</title>
        <authorList>
            <person name="Dudek N.K."/>
            <person name="Sun C.L."/>
            <person name="Burstein D."/>
            <person name="Kantor R.S."/>
            <person name="Aliaga Goltsman D.S."/>
            <person name="Bik E.M."/>
            <person name="Thomas B.C."/>
            <person name="Banfield J.F."/>
            <person name="Relman D.A."/>
        </authorList>
    </citation>
    <scope>NUCLEOTIDE SEQUENCE [LARGE SCALE GENOMIC DNA]</scope>
    <source>
        <strain evidence="8">DOLJORAL78_47_21</strain>
    </source>
</reference>
<evidence type="ECO:0000313" key="8">
    <source>
        <dbReference type="EMBL" id="PIE24241.1"/>
    </source>
</evidence>
<keyword evidence="3" id="KW-1003">Cell membrane</keyword>
<dbReference type="GO" id="GO:0005886">
    <property type="term" value="C:plasma membrane"/>
    <property type="evidence" value="ECO:0007669"/>
    <property type="project" value="UniProtKB-SubCell"/>
</dbReference>
<evidence type="ECO:0000256" key="6">
    <source>
        <dbReference type="ARBA" id="ARBA00023136"/>
    </source>
</evidence>
<feature type="transmembrane region" description="Helical" evidence="7">
    <location>
        <begin position="231"/>
        <end position="250"/>
    </location>
</feature>
<feature type="transmembrane region" description="Helical" evidence="7">
    <location>
        <begin position="110"/>
        <end position="131"/>
    </location>
</feature>
<comment type="caution">
    <text evidence="8">The sequence shown here is derived from an EMBL/GenBank/DDBJ whole genome shotgun (WGS) entry which is preliminary data.</text>
</comment>
<dbReference type="InterPro" id="IPR005524">
    <property type="entry name" value="DUF318"/>
</dbReference>
<feature type="transmembrane region" description="Helical" evidence="7">
    <location>
        <begin position="15"/>
        <end position="32"/>
    </location>
</feature>
<accession>A0A2G6JLB8</accession>
<keyword evidence="4 7" id="KW-0812">Transmembrane</keyword>
<evidence type="ECO:0000256" key="5">
    <source>
        <dbReference type="ARBA" id="ARBA00022989"/>
    </source>
</evidence>
<evidence type="ECO:0000256" key="1">
    <source>
        <dbReference type="ARBA" id="ARBA00004651"/>
    </source>
</evidence>
<evidence type="ECO:0000256" key="7">
    <source>
        <dbReference type="SAM" id="Phobius"/>
    </source>
</evidence>
<evidence type="ECO:0000256" key="3">
    <source>
        <dbReference type="ARBA" id="ARBA00022475"/>
    </source>
</evidence>
<gene>
    <name evidence="8" type="ORF">CSA60_03275</name>
</gene>
<feature type="transmembrane region" description="Helical" evidence="7">
    <location>
        <begin position="299"/>
        <end position="318"/>
    </location>
</feature>
<dbReference type="PANTHER" id="PTHR34184:SF4">
    <property type="entry name" value="UPF0718 PROTEIN YCGR"/>
    <property type="match status" value="1"/>
</dbReference>
<dbReference type="Proteomes" id="UP000243469">
    <property type="component" value="Unassembled WGS sequence"/>
</dbReference>
<dbReference type="EMBL" id="PDSH01000017">
    <property type="protein sequence ID" value="PIE24241.1"/>
    <property type="molecule type" value="Genomic_DNA"/>
</dbReference>
<dbReference type="InterPro" id="IPR052923">
    <property type="entry name" value="UPF0718"/>
</dbReference>
<evidence type="ECO:0000256" key="4">
    <source>
        <dbReference type="ARBA" id="ARBA00022692"/>
    </source>
</evidence>
<keyword evidence="5 7" id="KW-1133">Transmembrane helix</keyword>
<sequence>MAYLQNLLHLSLESAPWLVLGLMVAGIIKAFMKDDWLARQLGNNGIGAVTKSALIGAPLPLCSCSVIPVVIGIRRSGASKSATVSFLVATPETGADSIALSYAMMGPLMAIARPIAAIFSAIFSGILVAIFDKEQSAARTEAEHSGHTHTSADSCCGSPTESPTHQHHCCQSHTAHDKDHQTHSNLVYRLKDGLVFAFTSIFDGFIKWLFIGLLFAALVKTFVPESFLLEWGSGLVAMLVMMAVGIPMYICATASTPIAAALMLAGISPGTALVFLLAGPATNMATLAVISQELGNRSLVLYLLGMVGASLFSGLALDKALDVLNVDVTAQLSASHDMLPAVLTWFCLGFLLVLTAISLKKQLQNHRNG</sequence>
<feature type="transmembrane region" description="Helical" evidence="7">
    <location>
        <begin position="194"/>
        <end position="219"/>
    </location>
</feature>
<comment type="similarity">
    <text evidence="2">Belongs to the UPF0718 family.</text>
</comment>
<evidence type="ECO:0000313" key="9">
    <source>
        <dbReference type="Proteomes" id="UP000243469"/>
    </source>
</evidence>
<proteinExistence type="inferred from homology"/>
<dbReference type="PANTHER" id="PTHR34184">
    <property type="entry name" value="UPF0718 PROTEIN YCGR"/>
    <property type="match status" value="1"/>
</dbReference>
<evidence type="ECO:0008006" key="10">
    <source>
        <dbReference type="Google" id="ProtNLM"/>
    </source>
</evidence>